<sequence length="49" mass="5896">MIRYSLACNPIIEYWNQIESGEEVVSNKIKRVYKKLVDDLDNVNSEWEY</sequence>
<reference evidence="1 2" key="1">
    <citation type="submission" date="2017-09" db="EMBL/GenBank/DDBJ databases">
        <title>Large-scale bioinformatics analysis of Bacillus genomes uncovers conserved roles of natural products in bacterial physiology.</title>
        <authorList>
            <consortium name="Agbiome Team Llc"/>
            <person name="Bleich R.M."/>
            <person name="Grubbs K.J."/>
            <person name="Santa Maria K.C."/>
            <person name="Allen S.E."/>
            <person name="Farag S."/>
            <person name="Shank E.A."/>
            <person name="Bowers A."/>
        </authorList>
    </citation>
    <scope>NUCLEOTIDE SEQUENCE [LARGE SCALE GENOMIC DNA]</scope>
    <source>
        <strain evidence="1 2">AFS021349</strain>
    </source>
</reference>
<accession>A0A2A8H1W1</accession>
<proteinExistence type="predicted"/>
<protein>
    <submittedName>
        <fullName evidence="1">Terminase</fullName>
    </submittedName>
</protein>
<dbReference type="Proteomes" id="UP000220841">
    <property type="component" value="Unassembled WGS sequence"/>
</dbReference>
<evidence type="ECO:0000313" key="2">
    <source>
        <dbReference type="Proteomes" id="UP000220841"/>
    </source>
</evidence>
<dbReference type="EMBL" id="NUBY01000355">
    <property type="protein sequence ID" value="PEP86064.1"/>
    <property type="molecule type" value="Genomic_DNA"/>
</dbReference>
<evidence type="ECO:0000313" key="1">
    <source>
        <dbReference type="EMBL" id="PEP86064.1"/>
    </source>
</evidence>
<organism evidence="1 2">
    <name type="scientific">Bacillus toyonensis</name>
    <dbReference type="NCBI Taxonomy" id="155322"/>
    <lineage>
        <taxon>Bacteria</taxon>
        <taxon>Bacillati</taxon>
        <taxon>Bacillota</taxon>
        <taxon>Bacilli</taxon>
        <taxon>Bacillales</taxon>
        <taxon>Bacillaceae</taxon>
        <taxon>Bacillus</taxon>
        <taxon>Bacillus cereus group</taxon>
    </lineage>
</organism>
<gene>
    <name evidence="1" type="ORF">CN585_30370</name>
</gene>
<name>A0A2A8H1W1_9BACI</name>
<feature type="non-terminal residue" evidence="1">
    <location>
        <position position="49"/>
    </location>
</feature>
<dbReference type="AlphaFoldDB" id="A0A2A8H1W1"/>
<comment type="caution">
    <text evidence="1">The sequence shown here is derived from an EMBL/GenBank/DDBJ whole genome shotgun (WGS) entry which is preliminary data.</text>
</comment>